<dbReference type="PANTHER" id="PTHR43833">
    <property type="entry name" value="POTASSIUM CHANNEL PROTEIN 2-RELATED-RELATED"/>
    <property type="match status" value="1"/>
</dbReference>
<keyword evidence="2" id="KW-0406">Ion transport</keyword>
<dbReference type="SUPFAM" id="SSF51735">
    <property type="entry name" value="NAD(P)-binding Rossmann-fold domains"/>
    <property type="match status" value="1"/>
</dbReference>
<dbReference type="Gene3D" id="3.40.50.720">
    <property type="entry name" value="NAD(P)-binding Rossmann-like Domain"/>
    <property type="match status" value="1"/>
</dbReference>
<reference evidence="4 5" key="1">
    <citation type="journal article" date="2010" name="Stand. Genomic Sci.">
        <title>Complete genome sequence of Ignisphaera aggregans type strain (AQ1.S1).</title>
        <authorList>
            <person name="Goker M."/>
            <person name="Held B."/>
            <person name="Lapidus A."/>
            <person name="Nolan M."/>
            <person name="Spring S."/>
            <person name="Yasawong M."/>
            <person name="Lucas S."/>
            <person name="Glavina Del Rio T."/>
            <person name="Tice H."/>
            <person name="Cheng J.F."/>
            <person name="Goodwin L."/>
            <person name="Tapia R."/>
            <person name="Pitluck S."/>
            <person name="Liolios K."/>
            <person name="Ivanova N."/>
            <person name="Mavromatis K."/>
            <person name="Mikhailova N."/>
            <person name="Pati A."/>
            <person name="Chen A."/>
            <person name="Palaniappan K."/>
            <person name="Brambilla E."/>
            <person name="Land M."/>
            <person name="Hauser L."/>
            <person name="Chang Y.J."/>
            <person name="Jeffries C.D."/>
            <person name="Brettin T."/>
            <person name="Detter J.C."/>
            <person name="Han C."/>
            <person name="Rohde M."/>
            <person name="Sikorski J."/>
            <person name="Woyke T."/>
            <person name="Bristow J."/>
            <person name="Eisen J.A."/>
            <person name="Markowitz V."/>
            <person name="Hugenholtz P."/>
            <person name="Kyrpides N.C."/>
            <person name="Klenk H.P."/>
        </authorList>
    </citation>
    <scope>NUCLEOTIDE SEQUENCE [LARGE SCALE GENOMIC DNA]</scope>
    <source>
        <strain evidence="5">DSM 17230 / JCM 13409 / AQ1.S1</strain>
    </source>
</reference>
<evidence type="ECO:0000259" key="3">
    <source>
        <dbReference type="PROSITE" id="PS51201"/>
    </source>
</evidence>
<dbReference type="InterPro" id="IPR036291">
    <property type="entry name" value="NAD(P)-bd_dom_sf"/>
</dbReference>
<proteinExistence type="predicted"/>
<feature type="domain" description="RCK N-terminal" evidence="3">
    <location>
        <begin position="13"/>
        <end position="130"/>
    </location>
</feature>
<dbReference type="Proteomes" id="UP000001304">
    <property type="component" value="Chromosome"/>
</dbReference>
<evidence type="ECO:0000256" key="2">
    <source>
        <dbReference type="ARBA" id="ARBA00023065"/>
    </source>
</evidence>
<gene>
    <name evidence="4" type="ordered locus">Igag_0445</name>
</gene>
<dbReference type="InterPro" id="IPR050721">
    <property type="entry name" value="Trk_Ktr_HKT_K-transport"/>
</dbReference>
<dbReference type="AlphaFoldDB" id="E0SRK8"/>
<dbReference type="HOGENOM" id="CLU_1217552_0_0_2"/>
<dbReference type="Pfam" id="PF02254">
    <property type="entry name" value="TrkA_N"/>
    <property type="match status" value="1"/>
</dbReference>
<dbReference type="Gene3D" id="3.30.70.1450">
    <property type="entry name" value="Regulator of K+ conductance, C-terminal domain"/>
    <property type="match status" value="1"/>
</dbReference>
<dbReference type="GO" id="GO:0006813">
    <property type="term" value="P:potassium ion transport"/>
    <property type="evidence" value="ECO:0007669"/>
    <property type="project" value="InterPro"/>
</dbReference>
<organism evidence="4 5">
    <name type="scientific">Ignisphaera aggregans (strain DSM 17230 / JCM 13409 / AQ1.S1)</name>
    <dbReference type="NCBI Taxonomy" id="583356"/>
    <lineage>
        <taxon>Archaea</taxon>
        <taxon>Thermoproteota</taxon>
        <taxon>Thermoprotei</taxon>
        <taxon>Desulfurococcales</taxon>
        <taxon>Desulfurococcaceae</taxon>
        <taxon>Ignisphaera</taxon>
    </lineage>
</organism>
<sequence length="227" mass="25969">MLIISILKEIVCDMKIAFIGAPEEVKNIIKEFIREDHEVMIIDDDKNRIENLRREFDVASFLGDLLNFNIYVEVGLHKADMVIAAHPQDTINVIVCMYAKKLGVPRIIAIVSNRKIADVIKELEIVSEVIVRSDEIASKIIEKMHNISYIYIDNENVIAVIDTNKLKQYIGKNIKELFDENTKILIVLTRDGNILNTDNAKDYVLREGDKIVIYTKTNKLKEISGIL</sequence>
<dbReference type="KEGG" id="iag:Igag_0445"/>
<accession>E0SRK8</accession>
<dbReference type="BioCyc" id="IAGG583356:GHAH-448-MONOMER"/>
<evidence type="ECO:0000313" key="5">
    <source>
        <dbReference type="Proteomes" id="UP000001304"/>
    </source>
</evidence>
<dbReference type="PROSITE" id="PS51201">
    <property type="entry name" value="RCK_N"/>
    <property type="match status" value="1"/>
</dbReference>
<keyword evidence="5" id="KW-1185">Reference proteome</keyword>
<name>E0SRK8_IGNAA</name>
<dbReference type="InterPro" id="IPR036721">
    <property type="entry name" value="RCK_C_sf"/>
</dbReference>
<dbReference type="PANTHER" id="PTHR43833:SF5">
    <property type="entry name" value="TRK SYSTEM POTASSIUM UPTAKE PROTEIN TRKA"/>
    <property type="match status" value="1"/>
</dbReference>
<dbReference type="STRING" id="583356.Igag_0445"/>
<evidence type="ECO:0000313" key="4">
    <source>
        <dbReference type="EMBL" id="ADM27283.1"/>
    </source>
</evidence>
<protein>
    <submittedName>
        <fullName evidence="4">TrkA-N domain protein</fullName>
    </submittedName>
</protein>
<keyword evidence="1" id="KW-0813">Transport</keyword>
<dbReference type="EMBL" id="CP002098">
    <property type="protein sequence ID" value="ADM27283.1"/>
    <property type="molecule type" value="Genomic_DNA"/>
</dbReference>
<dbReference type="SUPFAM" id="SSF116726">
    <property type="entry name" value="TrkA C-terminal domain-like"/>
    <property type="match status" value="1"/>
</dbReference>
<dbReference type="InterPro" id="IPR003148">
    <property type="entry name" value="RCK_N"/>
</dbReference>
<evidence type="ECO:0000256" key="1">
    <source>
        <dbReference type="ARBA" id="ARBA00022448"/>
    </source>
</evidence>